<dbReference type="SUPFAM" id="SSF103515">
    <property type="entry name" value="Autotransporter"/>
    <property type="match status" value="1"/>
</dbReference>
<dbReference type="GO" id="GO:0019867">
    <property type="term" value="C:outer membrane"/>
    <property type="evidence" value="ECO:0007669"/>
    <property type="project" value="InterPro"/>
</dbReference>
<reference evidence="3" key="1">
    <citation type="submission" date="2022-11" db="EMBL/GenBank/DDBJ databases">
        <title>blaNDM-1 and qnrB1 co-producing ST413 Enterobacter.</title>
        <authorList>
            <person name="Halder G."/>
            <person name="Chaudhuri B."/>
            <person name="Dutta S."/>
        </authorList>
    </citation>
    <scope>NUCLEOTIDE SEQUENCE</scope>
    <source>
        <strain evidence="3">PEER684</strain>
    </source>
</reference>
<dbReference type="AlphaFoldDB" id="A0AAE4DXJ4"/>
<dbReference type="Gene3D" id="2.40.128.130">
    <property type="entry name" value="Autotransporter beta-domain"/>
    <property type="match status" value="1"/>
</dbReference>
<sequence>MKPLFYFSPLRRAILVTLLGTAGASSAATLIEKDTLIDGRSPSNEDYQVQNGATLTAKDAVVGKMTISDGHLAMDGGQVNGFLTLQAGSTATIDNAHLNVAALMGDTRLRNTTIASQLIMYDAQLAAAQIRAQQFVGNNAEVILENSVIANSDEAFTGAADFNGTHGTFIGSAIKGYASGIYLSGNNNVSLDSSSVGAVNGPAFMVSSGSQTILLTNGSTAGSDTGELLTARKGSEVSLSLNASQAAGTVRAEEGAVVDVALSNGSHLSGAMTNVNSLSLDNASLYEMTADSDIESLSMAGGTVKFAAGEEYRTLTLGTLSGSGHFVMNADLLTGEADLLDITGSASGKHTLHVAASGREARRDALTLVRTGGGDAEFALNGGRLDVGAWQHTLVRNGNQWELVQAPGSTSASTDAMLSMASAPQFIHEYEMNVLRARLDDTRTRSQSGMWGTVLHSRSDVDGTWGSAYRLEQNGMMLGGDKVTSLNAGDLTTGAWLSQSTGQVKHARGGQSRVTSYGGGLYATLNSANGWYTSGSAQINHFVNKLSARMSDGATARADWHSWGYGLGLEAGRHIALSDATRLTPFAGLDGWMTPSEHVKLNNGMTAETGEGRSLQAQAGLRVSMRLEAGEVQVMPYATAALRQELVKNGSTRINETYDFTNDFTGTGGTFTGGISVKVTPSTEVWLDASYAKSEHVESPVVGSVGLRVDF</sequence>
<protein>
    <submittedName>
        <fullName evidence="3">Autotransporter outer membrane beta-barrel domain-containing protein</fullName>
    </submittedName>
</protein>
<feature type="signal peptide" evidence="1">
    <location>
        <begin position="1"/>
        <end position="27"/>
    </location>
</feature>
<dbReference type="InterPro" id="IPR006315">
    <property type="entry name" value="OM_autotransptr_brl_dom"/>
</dbReference>
<organism evidence="3 4">
    <name type="scientific">Enterobacter sichuanensis</name>
    <dbReference type="NCBI Taxonomy" id="2071710"/>
    <lineage>
        <taxon>Bacteria</taxon>
        <taxon>Pseudomonadati</taxon>
        <taxon>Pseudomonadota</taxon>
        <taxon>Gammaproteobacteria</taxon>
        <taxon>Enterobacterales</taxon>
        <taxon>Enterobacteriaceae</taxon>
        <taxon>Enterobacter</taxon>
        <taxon>Enterobacter cloacae complex</taxon>
    </lineage>
</organism>
<dbReference type="Pfam" id="PF03212">
    <property type="entry name" value="Pertactin"/>
    <property type="match status" value="1"/>
</dbReference>
<evidence type="ECO:0000259" key="2">
    <source>
        <dbReference type="PROSITE" id="PS51208"/>
    </source>
</evidence>
<evidence type="ECO:0000313" key="3">
    <source>
        <dbReference type="EMBL" id="MDR9946081.1"/>
    </source>
</evidence>
<dbReference type="InterPro" id="IPR005546">
    <property type="entry name" value="Autotransporte_beta"/>
</dbReference>
<feature type="domain" description="Autotransporter" evidence="2">
    <location>
        <begin position="443"/>
        <end position="711"/>
    </location>
</feature>
<dbReference type="EMBL" id="JALLIR010000001">
    <property type="protein sequence ID" value="MDR9946081.1"/>
    <property type="molecule type" value="Genomic_DNA"/>
</dbReference>
<dbReference type="RefSeq" id="WP_059385161.1">
    <property type="nucleotide sequence ID" value="NZ_JACWFD010000014.1"/>
</dbReference>
<comment type="caution">
    <text evidence="3">The sequence shown here is derived from an EMBL/GenBank/DDBJ whole genome shotgun (WGS) entry which is preliminary data.</text>
</comment>
<dbReference type="Proteomes" id="UP001185068">
    <property type="component" value="Unassembled WGS sequence"/>
</dbReference>
<proteinExistence type="predicted"/>
<dbReference type="NCBIfam" id="TIGR01414">
    <property type="entry name" value="autotrans_barl"/>
    <property type="match status" value="1"/>
</dbReference>
<evidence type="ECO:0000256" key="1">
    <source>
        <dbReference type="SAM" id="SignalP"/>
    </source>
</evidence>
<dbReference type="InterPro" id="IPR011050">
    <property type="entry name" value="Pectin_lyase_fold/virulence"/>
</dbReference>
<name>A0AAE4DXJ4_9ENTR</name>
<evidence type="ECO:0000313" key="4">
    <source>
        <dbReference type="Proteomes" id="UP001185068"/>
    </source>
</evidence>
<dbReference type="PANTHER" id="PTHR35037:SF7">
    <property type="entry name" value="AUTOTRANSPORTER"/>
    <property type="match status" value="1"/>
</dbReference>
<keyword evidence="1" id="KW-0732">Signal</keyword>
<dbReference type="SMART" id="SM00869">
    <property type="entry name" value="Autotransporter"/>
    <property type="match status" value="1"/>
</dbReference>
<dbReference type="PANTHER" id="PTHR35037">
    <property type="entry name" value="C-TERMINAL REGION OF AIDA-LIKE PROTEIN"/>
    <property type="match status" value="1"/>
</dbReference>
<dbReference type="Gene3D" id="2.160.20.20">
    <property type="match status" value="1"/>
</dbReference>
<gene>
    <name evidence="3" type="ORF">MX989_08315</name>
</gene>
<feature type="chain" id="PRO_5041906220" evidence="1">
    <location>
        <begin position="28"/>
        <end position="711"/>
    </location>
</feature>
<dbReference type="CDD" id="cd01343">
    <property type="entry name" value="PL1_Passenger_AT"/>
    <property type="match status" value="1"/>
</dbReference>
<dbReference type="InterPro" id="IPR004899">
    <property type="entry name" value="Pertactin_central"/>
</dbReference>
<dbReference type="Pfam" id="PF03797">
    <property type="entry name" value="Autotransporter"/>
    <property type="match status" value="1"/>
</dbReference>
<dbReference type="InterPro" id="IPR051551">
    <property type="entry name" value="Autotransporter_adhesion"/>
</dbReference>
<dbReference type="InterPro" id="IPR012332">
    <property type="entry name" value="Autotransporter_pectin_lyase_C"/>
</dbReference>
<dbReference type="SUPFAM" id="SSF51126">
    <property type="entry name" value="Pectin lyase-like"/>
    <property type="match status" value="1"/>
</dbReference>
<dbReference type="PROSITE" id="PS51208">
    <property type="entry name" value="AUTOTRANSPORTER"/>
    <property type="match status" value="1"/>
</dbReference>
<dbReference type="InterPro" id="IPR036709">
    <property type="entry name" value="Autotransporte_beta_dom_sf"/>
</dbReference>
<accession>A0AAE4DXJ4</accession>